<evidence type="ECO:0000256" key="1">
    <source>
        <dbReference type="SAM" id="SignalP"/>
    </source>
</evidence>
<feature type="chain" id="PRO_5017078655" evidence="1">
    <location>
        <begin position="20"/>
        <end position="114"/>
    </location>
</feature>
<reference evidence="2 3" key="1">
    <citation type="submission" date="2018-06" db="EMBL/GenBank/DDBJ databases">
        <authorList>
            <consortium name="Pathogen Informatics"/>
            <person name="Doyle S."/>
        </authorList>
    </citation>
    <scope>NUCLEOTIDE SEQUENCE [LARGE SCALE GENOMIC DNA]</scope>
    <source>
        <strain evidence="2 3">NCTC11179</strain>
    </source>
</reference>
<keyword evidence="3" id="KW-1185">Reference proteome</keyword>
<name>A0A378U350_MYROD</name>
<sequence>MKRLMTMSFLFIGTFSMLANGNPIETPKEEQVQGLVNCYKFEVSIVQLVNLRPVSPPVYYSEYGMYTEEGAIRAAELLHERFPTTLKNNTGQVAELGYRIVDSSYCTSGIFSKN</sequence>
<evidence type="ECO:0000313" key="2">
    <source>
        <dbReference type="EMBL" id="STZ69084.1"/>
    </source>
</evidence>
<feature type="signal peptide" evidence="1">
    <location>
        <begin position="1"/>
        <end position="19"/>
    </location>
</feature>
<proteinExistence type="predicted"/>
<keyword evidence="1" id="KW-0732">Signal</keyword>
<dbReference type="AlphaFoldDB" id="A0A378U350"/>
<protein>
    <submittedName>
        <fullName evidence="2">Uncharacterized protein</fullName>
    </submittedName>
</protein>
<accession>A0A378U350</accession>
<evidence type="ECO:0000313" key="3">
    <source>
        <dbReference type="Proteomes" id="UP000255024"/>
    </source>
</evidence>
<gene>
    <name evidence="2" type="ORF">NCTC11179_02574</name>
</gene>
<dbReference type="EMBL" id="UGQL01000002">
    <property type="protein sequence ID" value="STZ69084.1"/>
    <property type="molecule type" value="Genomic_DNA"/>
</dbReference>
<organism evidence="2 3">
    <name type="scientific">Myroides odoratus</name>
    <name type="common">Flavobacterium odoratum</name>
    <dbReference type="NCBI Taxonomy" id="256"/>
    <lineage>
        <taxon>Bacteria</taxon>
        <taxon>Pseudomonadati</taxon>
        <taxon>Bacteroidota</taxon>
        <taxon>Flavobacteriia</taxon>
        <taxon>Flavobacteriales</taxon>
        <taxon>Flavobacteriaceae</taxon>
        <taxon>Myroides</taxon>
    </lineage>
</organism>
<dbReference type="Proteomes" id="UP000255024">
    <property type="component" value="Unassembled WGS sequence"/>
</dbReference>